<evidence type="ECO:0000256" key="7">
    <source>
        <dbReference type="ARBA" id="ARBA00023128"/>
    </source>
</evidence>
<dbReference type="HOGENOM" id="CLU_015166_6_0_1"/>
<keyword evidence="8 9" id="KW-0472">Membrane</keyword>
<gene>
    <name evidence="12" type="ORF">K437DRAFT_246754</name>
</gene>
<evidence type="ECO:0000256" key="8">
    <source>
        <dbReference type="ARBA" id="ARBA00023136"/>
    </source>
</evidence>
<feature type="region of interest" description="Disordered" evidence="11">
    <location>
        <begin position="218"/>
        <end position="261"/>
    </location>
</feature>
<dbReference type="OrthoDB" id="269120at2759"/>
<evidence type="ECO:0000256" key="10">
    <source>
        <dbReference type="RuleBase" id="RU000488"/>
    </source>
</evidence>
<dbReference type="PROSITE" id="PS50920">
    <property type="entry name" value="SOLCAR"/>
    <property type="match status" value="3"/>
</dbReference>
<sequence>MSIASALKGKARDGAPPPPPSDGQQQRCDALDSIAPSSSSAQAQEHGRPPRSPQAWVHFAAGGVGGMCGAIVTSPLDVVKTRLQSDMYQQQQQRHTQAYARTPPSRHGGGGSAGLLRTVRTLAYHFVETAQLLRTISLREGPRALFKGLGPTLVGVVPARAINFSVYGNGKQLLAQRFNAGRETPAVHLVAATLAGIVTATATNPIWVVKTRLQLENQSEARRSADRRRAAVRPLPATTSSTSPAAAAKTPPGAAAALISSRNASSSSPSFSFHARPAPARPSTKSFAMVVQIVRNEGIHGLYKGMSASYLGVAEGTIQWALYEQLKAWDRRQGASLSAEGSKADSNAARERQSLTGTISAAGTAKLIASLITYPHEVIRTRLRQQPPETGAPRKYTGLLQTIRVVVREEGVVALYGGLSAHLLRVVPNAAVMFSIYELFLHFAPAQEHATAR</sequence>
<dbReference type="RefSeq" id="XP_013243467.1">
    <property type="nucleotide sequence ID" value="XM_013388013.1"/>
</dbReference>
<keyword evidence="5" id="KW-0999">Mitochondrion inner membrane</keyword>
<feature type="compositionally biased region" description="Basic and acidic residues" evidence="11">
    <location>
        <begin position="219"/>
        <end position="229"/>
    </location>
</feature>
<dbReference type="FunCoup" id="A0A066VWN7">
    <property type="interactions" value="389"/>
</dbReference>
<dbReference type="STRING" id="1037660.A0A066VWN7"/>
<feature type="compositionally biased region" description="Low complexity" evidence="11">
    <location>
        <begin position="88"/>
        <end position="102"/>
    </location>
</feature>
<dbReference type="GO" id="GO:1990519">
    <property type="term" value="P:pyrimidine nucleotide import into mitochondrion"/>
    <property type="evidence" value="ECO:0007669"/>
    <property type="project" value="TreeGrafter"/>
</dbReference>
<evidence type="ECO:0000256" key="9">
    <source>
        <dbReference type="PROSITE-ProRule" id="PRU00282"/>
    </source>
</evidence>
<feature type="region of interest" description="Disordered" evidence="11">
    <location>
        <begin position="1"/>
        <end position="56"/>
    </location>
</feature>
<keyword evidence="4" id="KW-0677">Repeat</keyword>
<dbReference type="InterPro" id="IPR018108">
    <property type="entry name" value="MCP_transmembrane"/>
</dbReference>
<dbReference type="GO" id="GO:0005743">
    <property type="term" value="C:mitochondrial inner membrane"/>
    <property type="evidence" value="ECO:0007669"/>
    <property type="project" value="UniProtKB-SubCell"/>
</dbReference>
<feature type="repeat" description="Solcar" evidence="9">
    <location>
        <begin position="183"/>
        <end position="329"/>
    </location>
</feature>
<dbReference type="Pfam" id="PF00153">
    <property type="entry name" value="Mito_carr"/>
    <property type="match status" value="4"/>
</dbReference>
<keyword evidence="13" id="KW-1185">Reference proteome</keyword>
<name>A0A066VWN7_TILAU</name>
<dbReference type="PANTHER" id="PTHR45829:SF4">
    <property type="entry name" value="MITOCHONDRIAL CARRIER PROTEIN RIM2"/>
    <property type="match status" value="1"/>
</dbReference>
<keyword evidence="2 10" id="KW-0813">Transport</keyword>
<dbReference type="InParanoid" id="A0A066VWN7"/>
<evidence type="ECO:0000256" key="11">
    <source>
        <dbReference type="SAM" id="MobiDB-lite"/>
    </source>
</evidence>
<evidence type="ECO:0000313" key="12">
    <source>
        <dbReference type="EMBL" id="KDN46152.1"/>
    </source>
</evidence>
<keyword evidence="3 9" id="KW-0812">Transmembrane</keyword>
<evidence type="ECO:0000256" key="3">
    <source>
        <dbReference type="ARBA" id="ARBA00022692"/>
    </source>
</evidence>
<organism evidence="12 13">
    <name type="scientific">Tilletiaria anomala (strain ATCC 24038 / CBS 436.72 / UBC 951)</name>
    <dbReference type="NCBI Taxonomy" id="1037660"/>
    <lineage>
        <taxon>Eukaryota</taxon>
        <taxon>Fungi</taxon>
        <taxon>Dikarya</taxon>
        <taxon>Basidiomycota</taxon>
        <taxon>Ustilaginomycotina</taxon>
        <taxon>Exobasidiomycetes</taxon>
        <taxon>Georgefischeriales</taxon>
        <taxon>Tilletiariaceae</taxon>
        <taxon>Tilletiaria</taxon>
    </lineage>
</organism>
<protein>
    <submittedName>
        <fullName evidence="12">Mitochondrial carrier</fullName>
    </submittedName>
</protein>
<evidence type="ECO:0000313" key="13">
    <source>
        <dbReference type="Proteomes" id="UP000027361"/>
    </source>
</evidence>
<feature type="repeat" description="Solcar" evidence="9">
    <location>
        <begin position="353"/>
        <end position="443"/>
    </location>
</feature>
<feature type="repeat" description="Solcar" evidence="9">
    <location>
        <begin position="53"/>
        <end position="173"/>
    </location>
</feature>
<dbReference type="SUPFAM" id="SSF103506">
    <property type="entry name" value="Mitochondrial carrier"/>
    <property type="match status" value="1"/>
</dbReference>
<dbReference type="GO" id="GO:0015218">
    <property type="term" value="F:pyrimidine nucleotide transmembrane transporter activity"/>
    <property type="evidence" value="ECO:0007669"/>
    <property type="project" value="InterPro"/>
</dbReference>
<dbReference type="Gene3D" id="1.50.40.10">
    <property type="entry name" value="Mitochondrial carrier domain"/>
    <property type="match status" value="2"/>
</dbReference>
<evidence type="ECO:0000256" key="6">
    <source>
        <dbReference type="ARBA" id="ARBA00022989"/>
    </source>
</evidence>
<dbReference type="InterPro" id="IPR049562">
    <property type="entry name" value="SLC25A33/36-like"/>
</dbReference>
<feature type="compositionally biased region" description="Low complexity" evidence="11">
    <location>
        <begin position="232"/>
        <end position="261"/>
    </location>
</feature>
<evidence type="ECO:0000256" key="5">
    <source>
        <dbReference type="ARBA" id="ARBA00022792"/>
    </source>
</evidence>
<keyword evidence="6" id="KW-1133">Transmembrane helix</keyword>
<reference evidence="12 13" key="1">
    <citation type="submission" date="2014-05" db="EMBL/GenBank/DDBJ databases">
        <title>Draft genome sequence of a rare smut relative, Tilletiaria anomala UBC 951.</title>
        <authorList>
            <consortium name="DOE Joint Genome Institute"/>
            <person name="Toome M."/>
            <person name="Kuo A."/>
            <person name="Henrissat B."/>
            <person name="Lipzen A."/>
            <person name="Tritt A."/>
            <person name="Yoshinaga Y."/>
            <person name="Zane M."/>
            <person name="Barry K."/>
            <person name="Grigoriev I.V."/>
            <person name="Spatafora J.W."/>
            <person name="Aimea M.C."/>
        </authorList>
    </citation>
    <scope>NUCLEOTIDE SEQUENCE [LARGE SCALE GENOMIC DNA]</scope>
    <source>
        <strain evidence="12 13">UBC 951</strain>
    </source>
</reference>
<dbReference type="EMBL" id="JMSN01000037">
    <property type="protein sequence ID" value="KDN46152.1"/>
    <property type="molecule type" value="Genomic_DNA"/>
</dbReference>
<evidence type="ECO:0000256" key="1">
    <source>
        <dbReference type="ARBA" id="ARBA00004448"/>
    </source>
</evidence>
<dbReference type="PANTHER" id="PTHR45829">
    <property type="entry name" value="MITOCHONDRIAL CARRIER PROTEIN RIM2"/>
    <property type="match status" value="1"/>
</dbReference>
<dbReference type="AlphaFoldDB" id="A0A066VWN7"/>
<comment type="caution">
    <text evidence="12">The sequence shown here is derived from an EMBL/GenBank/DDBJ whole genome shotgun (WGS) entry which is preliminary data.</text>
</comment>
<comment type="subcellular location">
    <subcellularLocation>
        <location evidence="1">Mitochondrion inner membrane</location>
        <topology evidence="1">Multi-pass membrane protein</topology>
    </subcellularLocation>
</comment>
<dbReference type="InterPro" id="IPR023395">
    <property type="entry name" value="MCP_dom_sf"/>
</dbReference>
<evidence type="ECO:0000256" key="4">
    <source>
        <dbReference type="ARBA" id="ARBA00022737"/>
    </source>
</evidence>
<dbReference type="GeneID" id="25263228"/>
<proteinExistence type="inferred from homology"/>
<keyword evidence="7" id="KW-0496">Mitochondrion</keyword>
<evidence type="ECO:0000256" key="2">
    <source>
        <dbReference type="ARBA" id="ARBA00022448"/>
    </source>
</evidence>
<dbReference type="Proteomes" id="UP000027361">
    <property type="component" value="Unassembled WGS sequence"/>
</dbReference>
<feature type="region of interest" description="Disordered" evidence="11">
    <location>
        <begin position="87"/>
        <end position="111"/>
    </location>
</feature>
<accession>A0A066VWN7</accession>
<comment type="similarity">
    <text evidence="10">Belongs to the mitochondrial carrier (TC 2.A.29) family.</text>
</comment>
<dbReference type="OMA" id="WVMYEQM"/>